<dbReference type="InterPro" id="IPR007345">
    <property type="entry name" value="Polysacch_pyruvyl_Trfase"/>
</dbReference>
<dbReference type="EMBL" id="FWXW01000001">
    <property type="protein sequence ID" value="SMC42537.1"/>
    <property type="molecule type" value="Genomic_DNA"/>
</dbReference>
<dbReference type="OrthoDB" id="3199616at2"/>
<feature type="domain" description="Glycosyltransferase subfamily 4-like N-terminal" evidence="3">
    <location>
        <begin position="13"/>
        <end position="169"/>
    </location>
</feature>
<name>A0A1W1Z229_9FIRM</name>
<dbReference type="PANTHER" id="PTHR36836">
    <property type="entry name" value="COLANIC ACID BIOSYNTHESIS PROTEIN WCAK"/>
    <property type="match status" value="1"/>
</dbReference>
<evidence type="ECO:0000313" key="5">
    <source>
        <dbReference type="Proteomes" id="UP000192790"/>
    </source>
</evidence>
<dbReference type="SUPFAM" id="SSF53756">
    <property type="entry name" value="UDP-Glycosyltransferase/glycogen phosphorylase"/>
    <property type="match status" value="1"/>
</dbReference>
<dbReference type="GO" id="GO:0016757">
    <property type="term" value="F:glycosyltransferase activity"/>
    <property type="evidence" value="ECO:0007669"/>
    <property type="project" value="InterPro"/>
</dbReference>
<dbReference type="AlphaFoldDB" id="A0A1W1Z229"/>
<dbReference type="RefSeq" id="WP_084233478.1">
    <property type="nucleotide sequence ID" value="NZ_FWXW01000001.1"/>
</dbReference>
<feature type="domain" description="Polysaccharide pyruvyl transferase" evidence="2">
    <location>
        <begin position="391"/>
        <end position="674"/>
    </location>
</feature>
<dbReference type="PANTHER" id="PTHR36836:SF1">
    <property type="entry name" value="COLANIC ACID BIOSYNTHESIS PROTEIN WCAK"/>
    <property type="match status" value="1"/>
</dbReference>
<keyword evidence="5" id="KW-1185">Reference proteome</keyword>
<dbReference type="Pfam" id="PF04230">
    <property type="entry name" value="PS_pyruv_trans"/>
    <property type="match status" value="1"/>
</dbReference>
<gene>
    <name evidence="4" type="ORF">SAMN02745168_0879</name>
</gene>
<dbReference type="InterPro" id="IPR001296">
    <property type="entry name" value="Glyco_trans_1"/>
</dbReference>
<dbReference type="Proteomes" id="UP000192790">
    <property type="component" value="Unassembled WGS sequence"/>
</dbReference>
<sequence length="748" mass="82771">MKVLHLISGGDGGGAKTHVLSLLQMLSRTETVRLVCFREGPFSREAEELGIPTEVFPSGNVLRTFLRLKRYVREGGFDLIHCHGSRANMMGVLLKTAAKLPVVTTVHSDYRLDYLGRPFHRLTYGTINSIALRLLDYRIGVSDSMVDLLISRGFRPDRLFAIYNGLDFDLPPVREDRRAFWESVGLRTEAGSVVVGIAARLNPVKDVSTLIRGFAKAAEQYPPLRLLIAGDGEEMGMLRELARSLGVAGKVCFAGWVSDMDRFYRSIDINTLTSLSETFPYAVTEGARMKLPTVSTRVGGVPKLIDHGVNGFLFSPGDPDTLAEYLLSLAKDPSLRASMGERLFRKAAERFSLENTCRRQREIYGIILRRQTRGTAGRCGVTVCGAYGRGNSGDDAILEAIVAELREIDPDMPVWVMSRNPKNTRMKYRVNSVYTFNIPAFLYRMGRSVLFINGGGSLIQDVTSRRSLWFYLFTITAAKLLGNKVVMYGCGIGPLKRQFSRRLAAGILNRRVDIITLREPHSRGELEAMGVRVPKIILSADPTLILPPAPGDAVDSLFLAEGIPPRGEYICFSLRKWPGYEEKAPLFGAAADYAYETYGLIPVFLPIEPRIDVAAAKLAAQGMKAPHYMIRTTGGAGVVIGAFSRMRVVVSMRLHALVFAAGQGIPLVGVVYDHKISSFLSYIGQELFTDLKDVNLDLLKAHIDAAVESGRHPRELAEAVVRLREMEHRNSEAARELLGKTLVEENQT</sequence>
<dbReference type="InterPro" id="IPR019896">
    <property type="entry name" value="Polysacch_pyruvyl_Trfase_CsaB"/>
</dbReference>
<protein>
    <submittedName>
        <fullName evidence="4">Polysaccharide pyruvyl transferase CsaB</fullName>
    </submittedName>
</protein>
<organism evidence="4 5">
    <name type="scientific">Papillibacter cinnamivorans DSM 12816</name>
    <dbReference type="NCBI Taxonomy" id="1122930"/>
    <lineage>
        <taxon>Bacteria</taxon>
        <taxon>Bacillati</taxon>
        <taxon>Bacillota</taxon>
        <taxon>Clostridia</taxon>
        <taxon>Eubacteriales</taxon>
        <taxon>Oscillospiraceae</taxon>
        <taxon>Papillibacter</taxon>
    </lineage>
</organism>
<dbReference type="Pfam" id="PF13439">
    <property type="entry name" value="Glyco_transf_4"/>
    <property type="match status" value="1"/>
</dbReference>
<reference evidence="4 5" key="1">
    <citation type="submission" date="2017-04" db="EMBL/GenBank/DDBJ databases">
        <authorList>
            <person name="Afonso C.L."/>
            <person name="Miller P.J."/>
            <person name="Scott M.A."/>
            <person name="Spackman E."/>
            <person name="Goraichik I."/>
            <person name="Dimitrov K.M."/>
            <person name="Suarez D.L."/>
            <person name="Swayne D.E."/>
        </authorList>
    </citation>
    <scope>NUCLEOTIDE SEQUENCE [LARGE SCALE GENOMIC DNA]</scope>
    <source>
        <strain evidence="4 5">DSM 12816</strain>
    </source>
</reference>
<dbReference type="InterPro" id="IPR028098">
    <property type="entry name" value="Glyco_trans_4-like_N"/>
</dbReference>
<evidence type="ECO:0000259" key="2">
    <source>
        <dbReference type="Pfam" id="PF04230"/>
    </source>
</evidence>
<dbReference type="NCBIfam" id="TIGR03609">
    <property type="entry name" value="S_layer_CsaB"/>
    <property type="match status" value="1"/>
</dbReference>
<accession>A0A1W1Z229</accession>
<evidence type="ECO:0000259" key="1">
    <source>
        <dbReference type="Pfam" id="PF00534"/>
    </source>
</evidence>
<proteinExistence type="predicted"/>
<dbReference type="STRING" id="1122930.SAMN02745168_0879"/>
<evidence type="ECO:0000259" key="3">
    <source>
        <dbReference type="Pfam" id="PF13439"/>
    </source>
</evidence>
<dbReference type="Pfam" id="PF00534">
    <property type="entry name" value="Glycos_transf_1"/>
    <property type="match status" value="1"/>
</dbReference>
<evidence type="ECO:0000313" key="4">
    <source>
        <dbReference type="EMBL" id="SMC42537.1"/>
    </source>
</evidence>
<dbReference type="Gene3D" id="3.40.50.2000">
    <property type="entry name" value="Glycogen Phosphorylase B"/>
    <property type="match status" value="2"/>
</dbReference>
<keyword evidence="4" id="KW-0808">Transferase</keyword>
<feature type="domain" description="Glycosyl transferase family 1" evidence="1">
    <location>
        <begin position="193"/>
        <end position="342"/>
    </location>
</feature>